<dbReference type="Proteomes" id="UP000641741">
    <property type="component" value="Unassembled WGS sequence"/>
</dbReference>
<evidence type="ECO:0000313" key="4">
    <source>
        <dbReference type="Proteomes" id="UP000641741"/>
    </source>
</evidence>
<feature type="domain" description="Nucleoside transporter/FeoB GTPase Gate" evidence="2">
    <location>
        <begin position="42"/>
        <end position="150"/>
    </location>
</feature>
<protein>
    <submittedName>
        <fullName evidence="3">Spore maturation protein A</fullName>
    </submittedName>
</protein>
<dbReference type="EMBL" id="JACOPK010000007">
    <property type="protein sequence ID" value="MBC5696061.1"/>
    <property type="molecule type" value="Genomic_DNA"/>
</dbReference>
<proteinExistence type="predicted"/>
<dbReference type="Pfam" id="PF07670">
    <property type="entry name" value="Gate"/>
    <property type="match status" value="1"/>
</dbReference>
<name>A0ABR7GP33_9FIRM</name>
<keyword evidence="1" id="KW-0812">Transmembrane</keyword>
<sequence>MLNVLWAAFLALAFVCGAVTGRLSEVSAALTEGAAGAVTLAIGIAGLMCFWSGIMELMQQSGLTHIIARFLMPVLRPLFGKASEDSEAMQAVSANVTANLLGLSNAATPLGLRAASRLHKLSGSDTASDAVLTLIVLNSASIQLVPSTVAAVRAACGAQEPFDIMLPVWGASVVSVATALLLCRAGRAVFPSEKADYQK</sequence>
<comment type="caution">
    <text evidence="3">The sequence shown here is derived from an EMBL/GenBank/DDBJ whole genome shotgun (WGS) entry which is preliminary data.</text>
</comment>
<keyword evidence="4" id="KW-1185">Reference proteome</keyword>
<evidence type="ECO:0000313" key="3">
    <source>
        <dbReference type="EMBL" id="MBC5696061.1"/>
    </source>
</evidence>
<accession>A0ABR7GP33</accession>
<gene>
    <name evidence="3" type="ORF">H8S02_08895</name>
</gene>
<feature type="transmembrane region" description="Helical" evidence="1">
    <location>
        <begin position="34"/>
        <end position="54"/>
    </location>
</feature>
<keyword evidence="1" id="KW-1133">Transmembrane helix</keyword>
<keyword evidence="1" id="KW-0472">Membrane</keyword>
<evidence type="ECO:0000259" key="2">
    <source>
        <dbReference type="Pfam" id="PF07670"/>
    </source>
</evidence>
<organism evidence="3 4">
    <name type="scientific">Agathobaculum hominis</name>
    <dbReference type="NCBI Taxonomy" id="2763014"/>
    <lineage>
        <taxon>Bacteria</taxon>
        <taxon>Bacillati</taxon>
        <taxon>Bacillota</taxon>
        <taxon>Clostridia</taxon>
        <taxon>Eubacteriales</taxon>
        <taxon>Butyricicoccaceae</taxon>
        <taxon>Agathobaculum</taxon>
    </lineage>
</organism>
<reference evidence="3 4" key="1">
    <citation type="submission" date="2020-08" db="EMBL/GenBank/DDBJ databases">
        <title>Genome public.</title>
        <authorList>
            <person name="Liu C."/>
            <person name="Sun Q."/>
        </authorList>
    </citation>
    <scope>NUCLEOTIDE SEQUENCE [LARGE SCALE GENOMIC DNA]</scope>
    <source>
        <strain evidence="3 4">M2</strain>
    </source>
</reference>
<dbReference type="RefSeq" id="WP_186970225.1">
    <property type="nucleotide sequence ID" value="NZ_JACOPK010000007.1"/>
</dbReference>
<evidence type="ECO:0000256" key="1">
    <source>
        <dbReference type="SAM" id="Phobius"/>
    </source>
</evidence>
<dbReference type="InterPro" id="IPR011642">
    <property type="entry name" value="Gate_dom"/>
</dbReference>